<dbReference type="OrthoDB" id="9764596at2"/>
<dbReference type="STRING" id="1123272.SAMN02745824_1517"/>
<dbReference type="Proteomes" id="UP000185192">
    <property type="component" value="Unassembled WGS sequence"/>
</dbReference>
<evidence type="ECO:0000256" key="1">
    <source>
        <dbReference type="ARBA" id="ARBA00009617"/>
    </source>
</evidence>
<evidence type="ECO:0000313" key="3">
    <source>
        <dbReference type="EMBL" id="SIN65528.1"/>
    </source>
</evidence>
<dbReference type="InterPro" id="IPR036259">
    <property type="entry name" value="MFS_trans_sf"/>
</dbReference>
<dbReference type="SUPFAM" id="SSF103473">
    <property type="entry name" value="MFS general substrate transporter"/>
    <property type="match status" value="1"/>
</dbReference>
<keyword evidence="4" id="KW-1185">Reference proteome</keyword>
<name>A0A1N6D3Y2_9SPHN</name>
<feature type="transmembrane region" description="Helical" evidence="2">
    <location>
        <begin position="378"/>
        <end position="399"/>
    </location>
</feature>
<feature type="transmembrane region" description="Helical" evidence="2">
    <location>
        <begin position="312"/>
        <end position="329"/>
    </location>
</feature>
<feature type="transmembrane region" description="Helical" evidence="2">
    <location>
        <begin position="115"/>
        <end position="137"/>
    </location>
</feature>
<proteinExistence type="inferred from homology"/>
<dbReference type="GO" id="GO:0015293">
    <property type="term" value="F:symporter activity"/>
    <property type="evidence" value="ECO:0007669"/>
    <property type="project" value="InterPro"/>
</dbReference>
<dbReference type="EMBL" id="FSQW01000001">
    <property type="protein sequence ID" value="SIN65528.1"/>
    <property type="molecule type" value="Genomic_DNA"/>
</dbReference>
<dbReference type="GO" id="GO:0006814">
    <property type="term" value="P:sodium ion transport"/>
    <property type="evidence" value="ECO:0007669"/>
    <property type="project" value="InterPro"/>
</dbReference>
<protein>
    <submittedName>
        <fullName evidence="3">Glycoside/pentoside/hexuronide:cation symporter, GPH family</fullName>
    </submittedName>
</protein>
<feature type="transmembrane region" description="Helical" evidence="2">
    <location>
        <begin position="85"/>
        <end position="103"/>
    </location>
</feature>
<comment type="similarity">
    <text evidence="1">Belongs to the sodium:galactoside symporter (TC 2.A.2) family.</text>
</comment>
<feature type="transmembrane region" description="Helical" evidence="2">
    <location>
        <begin position="20"/>
        <end position="40"/>
    </location>
</feature>
<keyword evidence="2" id="KW-0472">Membrane</keyword>
<dbReference type="AlphaFoldDB" id="A0A1N6D3Y2"/>
<feature type="transmembrane region" description="Helical" evidence="2">
    <location>
        <begin position="52"/>
        <end position="73"/>
    </location>
</feature>
<keyword evidence="2" id="KW-0812">Transmembrane</keyword>
<dbReference type="InterPro" id="IPR001927">
    <property type="entry name" value="Na/Gal_symport"/>
</dbReference>
<reference evidence="4" key="1">
    <citation type="submission" date="2016-11" db="EMBL/GenBank/DDBJ databases">
        <authorList>
            <person name="Varghese N."/>
            <person name="Submissions S."/>
        </authorList>
    </citation>
    <scope>NUCLEOTIDE SEQUENCE [LARGE SCALE GENOMIC DNA]</scope>
    <source>
        <strain evidence="4">DSM 22363</strain>
    </source>
</reference>
<feature type="transmembrane region" description="Helical" evidence="2">
    <location>
        <begin position="419"/>
        <end position="447"/>
    </location>
</feature>
<gene>
    <name evidence="3" type="ORF">SAMN02745824_1517</name>
</gene>
<feature type="transmembrane region" description="Helical" evidence="2">
    <location>
        <begin position="283"/>
        <end position="300"/>
    </location>
</feature>
<organism evidence="3 4">
    <name type="scientific">Parasphingorhabdus marina DSM 22363</name>
    <dbReference type="NCBI Taxonomy" id="1123272"/>
    <lineage>
        <taxon>Bacteria</taxon>
        <taxon>Pseudomonadati</taxon>
        <taxon>Pseudomonadota</taxon>
        <taxon>Alphaproteobacteria</taxon>
        <taxon>Sphingomonadales</taxon>
        <taxon>Sphingomonadaceae</taxon>
        <taxon>Parasphingorhabdus</taxon>
    </lineage>
</organism>
<sequence>MQPVDASQPLSNSRKAGYGVGVYGIFLAWMMTAITLMNFYTEVLGLSAQDAGAIFFIAAIWDAITDPVMGWINDRLKTRWGRYRPWLLFAAVPFAASFAAMFWKPAIGNTADLFLWALVVHLIFRTFYTAVYMPYTAMIARLSTNGKERASIAGVKNVFTAAAALTVSFLIFDAIEFFGDQGNGKIDDAQGFWMVALIIACVAVLALWSCFAFTREPPLERLEDENAAAQKTTLGDIKSLASNRAFWIVFFAVIAFTGCYTIINKAIVYYSQWNLGDRTLAKYSLTAIGLAGIISPLLWVQVSRMKGKSTTWISGCLLASLCLGVIFAIGDMSLWTRTALFFLAGCGIHAVLMTFYAALADAADFGEWQSGVRVEAPLFGLVSFANKVSLGIGAWALGFGLEAAGYQSGKDVINQTPEALAAIGFWMTIIPISGILLSALIIFFFPVSNSLHSQIERDLRDSSTQST</sequence>
<evidence type="ECO:0000256" key="2">
    <source>
        <dbReference type="SAM" id="Phobius"/>
    </source>
</evidence>
<dbReference type="GO" id="GO:0005886">
    <property type="term" value="C:plasma membrane"/>
    <property type="evidence" value="ECO:0007669"/>
    <property type="project" value="TreeGrafter"/>
</dbReference>
<dbReference type="CDD" id="cd17332">
    <property type="entry name" value="MFS_MelB_like"/>
    <property type="match status" value="1"/>
</dbReference>
<dbReference type="PANTHER" id="PTHR11328">
    <property type="entry name" value="MAJOR FACILITATOR SUPERFAMILY DOMAIN-CONTAINING PROTEIN"/>
    <property type="match status" value="1"/>
</dbReference>
<feature type="transmembrane region" description="Helical" evidence="2">
    <location>
        <begin position="245"/>
        <end position="263"/>
    </location>
</feature>
<dbReference type="RefSeq" id="WP_074204430.1">
    <property type="nucleotide sequence ID" value="NZ_FSQW01000001.1"/>
</dbReference>
<dbReference type="GO" id="GO:0008643">
    <property type="term" value="P:carbohydrate transport"/>
    <property type="evidence" value="ECO:0007669"/>
    <property type="project" value="InterPro"/>
</dbReference>
<dbReference type="NCBIfam" id="TIGR00792">
    <property type="entry name" value="gph"/>
    <property type="match status" value="1"/>
</dbReference>
<dbReference type="Pfam" id="PF13347">
    <property type="entry name" value="MFS_2"/>
    <property type="match status" value="1"/>
</dbReference>
<keyword evidence="2" id="KW-1133">Transmembrane helix</keyword>
<dbReference type="Gene3D" id="1.20.1250.20">
    <property type="entry name" value="MFS general substrate transporter like domains"/>
    <property type="match status" value="2"/>
</dbReference>
<feature type="transmembrane region" description="Helical" evidence="2">
    <location>
        <begin position="158"/>
        <end position="179"/>
    </location>
</feature>
<feature type="transmembrane region" description="Helical" evidence="2">
    <location>
        <begin position="191"/>
        <end position="213"/>
    </location>
</feature>
<accession>A0A1N6D3Y2</accession>
<dbReference type="PANTHER" id="PTHR11328:SF24">
    <property type="entry name" value="MAJOR FACILITATOR SUPERFAMILY (MFS) PROFILE DOMAIN-CONTAINING PROTEIN"/>
    <property type="match status" value="1"/>
</dbReference>
<dbReference type="InterPro" id="IPR039672">
    <property type="entry name" value="MFS_2"/>
</dbReference>
<evidence type="ECO:0000313" key="4">
    <source>
        <dbReference type="Proteomes" id="UP000185192"/>
    </source>
</evidence>
<feature type="transmembrane region" description="Helical" evidence="2">
    <location>
        <begin position="335"/>
        <end position="358"/>
    </location>
</feature>